<dbReference type="PANTHER" id="PTHR22916:SF51">
    <property type="entry name" value="GLYCOSYLTRANSFERASE EPSH-RELATED"/>
    <property type="match status" value="1"/>
</dbReference>
<protein>
    <submittedName>
        <fullName evidence="4">Group 2 glycosyl transferase</fullName>
    </submittedName>
</protein>
<dbReference type="SUPFAM" id="SSF53448">
    <property type="entry name" value="Nucleotide-diphospho-sugar transferases"/>
    <property type="match status" value="1"/>
</dbReference>
<evidence type="ECO:0000259" key="3">
    <source>
        <dbReference type="Pfam" id="PF00535"/>
    </source>
</evidence>
<proteinExistence type="predicted"/>
<gene>
    <name evidence="4" type="ORF">FD24_GL000019</name>
</gene>
<dbReference type="Gene3D" id="3.90.550.10">
    <property type="entry name" value="Spore Coat Polysaccharide Biosynthesis Protein SpsA, Chain A"/>
    <property type="match status" value="1"/>
</dbReference>
<dbReference type="Pfam" id="PF00535">
    <property type="entry name" value="Glycos_transf_2"/>
    <property type="match status" value="1"/>
</dbReference>
<feature type="domain" description="Glycosyltransferase 2-like" evidence="3">
    <location>
        <begin position="14"/>
        <end position="177"/>
    </location>
</feature>
<evidence type="ECO:0000256" key="1">
    <source>
        <dbReference type="ARBA" id="ARBA00022676"/>
    </source>
</evidence>
<accession>A0A837RFI1</accession>
<keyword evidence="1" id="KW-0328">Glycosyltransferase</keyword>
<dbReference type="InterPro" id="IPR001173">
    <property type="entry name" value="Glyco_trans_2-like"/>
</dbReference>
<dbReference type="AlphaFoldDB" id="A0A837RFI1"/>
<evidence type="ECO:0000313" key="5">
    <source>
        <dbReference type="Proteomes" id="UP000051020"/>
    </source>
</evidence>
<dbReference type="EMBL" id="AZCU01000001">
    <property type="protein sequence ID" value="KRK26890.1"/>
    <property type="molecule type" value="Genomic_DNA"/>
</dbReference>
<sequence>MKGGATMDQDPLVSVIIPAYNVENEVNRCLDSVINQTYQNMEIIVVNDGSTDQTGKIVRESLRNVDNSSILDVPNGGLSSARNIGVERCHGDFVTFIDSDDYVDNDYVSYLVGMIMKFDVDIASCQHRILFGDSKCTEMQFDGKPEVWSSHRWLKGVLARNTVDLSAWGKIYRRSLCQKFPFPVGRLYEDTFTTYKDVLESGCIAVGNESKYTYKIRMNSISRSSFSKSSMDLIKATEKMSADTLKVFPDLKPEVKLRKSWAYTSVLNAILTSNKQSEYNQLVDDLRINIIKSRPVILSNKNIDKRLKLVVVALSAGLRPYMLLLNLKARLDTANISRG</sequence>
<dbReference type="PANTHER" id="PTHR22916">
    <property type="entry name" value="GLYCOSYLTRANSFERASE"/>
    <property type="match status" value="1"/>
</dbReference>
<dbReference type="Proteomes" id="UP000051020">
    <property type="component" value="Unassembled WGS sequence"/>
</dbReference>
<dbReference type="InterPro" id="IPR029044">
    <property type="entry name" value="Nucleotide-diphossugar_trans"/>
</dbReference>
<name>A0A837RFI1_LACPE</name>
<organism evidence="4 5">
    <name type="scientific">Lactiplantibacillus pentosus DSM 20314</name>
    <dbReference type="NCBI Taxonomy" id="1423791"/>
    <lineage>
        <taxon>Bacteria</taxon>
        <taxon>Bacillati</taxon>
        <taxon>Bacillota</taxon>
        <taxon>Bacilli</taxon>
        <taxon>Lactobacillales</taxon>
        <taxon>Lactobacillaceae</taxon>
        <taxon>Lactiplantibacillus</taxon>
    </lineage>
</organism>
<reference evidence="4 5" key="1">
    <citation type="journal article" date="2015" name="Genome Announc.">
        <title>Expanding the biotechnology potential of lactobacilli through comparative genomics of 213 strains and associated genera.</title>
        <authorList>
            <person name="Sun Z."/>
            <person name="Harris H.M."/>
            <person name="McCann A."/>
            <person name="Guo C."/>
            <person name="Argimon S."/>
            <person name="Zhang W."/>
            <person name="Yang X."/>
            <person name="Jeffery I.B."/>
            <person name="Cooney J.C."/>
            <person name="Kagawa T.F."/>
            <person name="Liu W."/>
            <person name="Song Y."/>
            <person name="Salvetti E."/>
            <person name="Wrobel A."/>
            <person name="Rasinkangas P."/>
            <person name="Parkhill J."/>
            <person name="Rea M.C."/>
            <person name="O'Sullivan O."/>
            <person name="Ritari J."/>
            <person name="Douillard F.P."/>
            <person name="Paul Ross R."/>
            <person name="Yang R."/>
            <person name="Briner A.E."/>
            <person name="Felis G.E."/>
            <person name="de Vos W.M."/>
            <person name="Barrangou R."/>
            <person name="Klaenhammer T.R."/>
            <person name="Caufield P.W."/>
            <person name="Cui Y."/>
            <person name="Zhang H."/>
            <person name="O'Toole P.W."/>
        </authorList>
    </citation>
    <scope>NUCLEOTIDE SEQUENCE [LARGE SCALE GENOMIC DNA]</scope>
    <source>
        <strain evidence="4 5">DSM 20314</strain>
    </source>
</reference>
<evidence type="ECO:0000256" key="2">
    <source>
        <dbReference type="ARBA" id="ARBA00022679"/>
    </source>
</evidence>
<comment type="caution">
    <text evidence="4">The sequence shown here is derived from an EMBL/GenBank/DDBJ whole genome shotgun (WGS) entry which is preliminary data.</text>
</comment>
<dbReference type="CDD" id="cd00761">
    <property type="entry name" value="Glyco_tranf_GTA_type"/>
    <property type="match status" value="1"/>
</dbReference>
<evidence type="ECO:0000313" key="4">
    <source>
        <dbReference type="EMBL" id="KRK26890.1"/>
    </source>
</evidence>
<dbReference type="GO" id="GO:0016757">
    <property type="term" value="F:glycosyltransferase activity"/>
    <property type="evidence" value="ECO:0007669"/>
    <property type="project" value="UniProtKB-KW"/>
</dbReference>
<keyword evidence="2 4" id="KW-0808">Transferase</keyword>